<dbReference type="EMBL" id="OD564315">
    <property type="protein sequence ID" value="CAD7437769.1"/>
    <property type="molecule type" value="Genomic_DNA"/>
</dbReference>
<dbReference type="AlphaFoldDB" id="A0A7R9ENJ7"/>
<sequence length="92" mass="10480">MEEVKDEGSFTPPTPEQLLAVLGQLQGLTDEDREELKRELMQRVAGGSPAAPLVVEDGGLSMFFGYKLYKSLKEKERKKDEKKKLKQQKKKK</sequence>
<proteinExistence type="predicted"/>
<name>A0A7R9ENJ7_9NEOP</name>
<gene>
    <name evidence="1" type="ORF">TBIB3V08_LOCUS372</name>
</gene>
<reference evidence="1" key="1">
    <citation type="submission" date="2020-11" db="EMBL/GenBank/DDBJ databases">
        <authorList>
            <person name="Tran Van P."/>
        </authorList>
    </citation>
    <scope>NUCLEOTIDE SEQUENCE</scope>
</reference>
<accession>A0A7R9ENJ7</accession>
<protein>
    <submittedName>
        <fullName evidence="1">Uncharacterized protein</fullName>
    </submittedName>
</protein>
<organism evidence="1">
    <name type="scientific">Timema bartmani</name>
    <dbReference type="NCBI Taxonomy" id="61472"/>
    <lineage>
        <taxon>Eukaryota</taxon>
        <taxon>Metazoa</taxon>
        <taxon>Ecdysozoa</taxon>
        <taxon>Arthropoda</taxon>
        <taxon>Hexapoda</taxon>
        <taxon>Insecta</taxon>
        <taxon>Pterygota</taxon>
        <taxon>Neoptera</taxon>
        <taxon>Polyneoptera</taxon>
        <taxon>Phasmatodea</taxon>
        <taxon>Timematodea</taxon>
        <taxon>Timematoidea</taxon>
        <taxon>Timematidae</taxon>
        <taxon>Timema</taxon>
    </lineage>
</organism>
<evidence type="ECO:0000313" key="1">
    <source>
        <dbReference type="EMBL" id="CAD7437769.1"/>
    </source>
</evidence>